<keyword evidence="2" id="KW-1185">Reference proteome</keyword>
<name>A0A7T7XPD7_9SPIR</name>
<evidence type="ECO:0008006" key="3">
    <source>
        <dbReference type="Google" id="ProtNLM"/>
    </source>
</evidence>
<evidence type="ECO:0000313" key="2">
    <source>
        <dbReference type="Proteomes" id="UP000595917"/>
    </source>
</evidence>
<proteinExistence type="predicted"/>
<dbReference type="EMBL" id="CP067089">
    <property type="protein sequence ID" value="QQO09928.1"/>
    <property type="molecule type" value="Genomic_DNA"/>
</dbReference>
<dbReference type="Proteomes" id="UP000595917">
    <property type="component" value="Chromosome"/>
</dbReference>
<reference evidence="1" key="1">
    <citation type="submission" date="2021-01" db="EMBL/GenBank/DDBJ databases">
        <title>Description of Breznakiella homolactica.</title>
        <authorList>
            <person name="Song Y."/>
            <person name="Brune A."/>
        </authorList>
    </citation>
    <scope>NUCLEOTIDE SEQUENCE</scope>
    <source>
        <strain evidence="1">RmG30</strain>
    </source>
</reference>
<gene>
    <name evidence="1" type="ORF">JFL75_03175</name>
</gene>
<protein>
    <recommendedName>
        <fullName evidence="3">VCBS repeat-containing protein</fullName>
    </recommendedName>
</protein>
<organism evidence="1 2">
    <name type="scientific">Breznakiella homolactica</name>
    <dbReference type="NCBI Taxonomy" id="2798577"/>
    <lineage>
        <taxon>Bacteria</taxon>
        <taxon>Pseudomonadati</taxon>
        <taxon>Spirochaetota</taxon>
        <taxon>Spirochaetia</taxon>
        <taxon>Spirochaetales</taxon>
        <taxon>Breznakiellaceae</taxon>
        <taxon>Breznakiella</taxon>
    </lineage>
</organism>
<evidence type="ECO:0000313" key="1">
    <source>
        <dbReference type="EMBL" id="QQO09928.1"/>
    </source>
</evidence>
<dbReference type="PROSITE" id="PS51257">
    <property type="entry name" value="PROKAR_LIPOPROTEIN"/>
    <property type="match status" value="1"/>
</dbReference>
<dbReference type="RefSeq" id="WP_215627232.1">
    <property type="nucleotide sequence ID" value="NZ_CP067089.2"/>
</dbReference>
<sequence>MNKTQLPFLNNMLMILSLLLFSCDSGQEEISKETQYTQTLTELHRGKPEQIFPIEYYKTEIAQFRKMFDERQHISNIVEVPGIIPGSLSFLVCWDDNLKGYIYELYTFDENQRITNKYLCGYGPFLHTYQEILMEKIPGNRVGNELITIGDFNSDGVNEIASYSFYVNIGYVFTIFGFNELKNDFSDLCIIPVLINFETPFSPIEFNENEFKILEVVDNEYLELAWNTYVWDKNTVSYIRSTN</sequence>
<dbReference type="KEGG" id="bhc:JFL75_03175"/>
<accession>A0A7T7XPD7</accession>
<dbReference type="AlphaFoldDB" id="A0A7T7XPD7"/>